<name>T1GCJ4_MEGSC</name>
<organism evidence="2 3">
    <name type="scientific">Megaselia scalaris</name>
    <name type="common">Humpbacked fly</name>
    <name type="synonym">Phora scalaris</name>
    <dbReference type="NCBI Taxonomy" id="36166"/>
    <lineage>
        <taxon>Eukaryota</taxon>
        <taxon>Metazoa</taxon>
        <taxon>Ecdysozoa</taxon>
        <taxon>Arthropoda</taxon>
        <taxon>Hexapoda</taxon>
        <taxon>Insecta</taxon>
        <taxon>Pterygota</taxon>
        <taxon>Neoptera</taxon>
        <taxon>Endopterygota</taxon>
        <taxon>Diptera</taxon>
        <taxon>Brachycera</taxon>
        <taxon>Muscomorpha</taxon>
        <taxon>Platypezoidea</taxon>
        <taxon>Phoridae</taxon>
        <taxon>Megaseliini</taxon>
        <taxon>Megaselia</taxon>
    </lineage>
</organism>
<dbReference type="EMBL" id="CAQQ02154781">
    <property type="status" value="NOT_ANNOTATED_CDS"/>
    <property type="molecule type" value="Genomic_DNA"/>
</dbReference>
<reference evidence="2" key="2">
    <citation type="submission" date="2015-06" db="UniProtKB">
        <authorList>
            <consortium name="EnsemblMetazoa"/>
        </authorList>
    </citation>
    <scope>IDENTIFICATION</scope>
</reference>
<evidence type="ECO:0000259" key="1">
    <source>
        <dbReference type="Pfam" id="PF18701"/>
    </source>
</evidence>
<protein>
    <recommendedName>
        <fullName evidence="1">DUF5641 domain-containing protein</fullName>
    </recommendedName>
</protein>
<keyword evidence="3" id="KW-1185">Reference proteome</keyword>
<evidence type="ECO:0000313" key="3">
    <source>
        <dbReference type="Proteomes" id="UP000015102"/>
    </source>
</evidence>
<feature type="domain" description="DUF5641" evidence="1">
    <location>
        <begin position="13"/>
        <end position="80"/>
    </location>
</feature>
<dbReference type="HOGENOM" id="CLU_000526_4_1_1"/>
<dbReference type="STRING" id="36166.T1GCJ4"/>
<accession>T1GCJ4</accession>
<evidence type="ECO:0000313" key="2">
    <source>
        <dbReference type="EnsemblMetazoa" id="MESCA001009-PA"/>
    </source>
</evidence>
<dbReference type="InterPro" id="IPR040676">
    <property type="entry name" value="DUF5641"/>
</dbReference>
<dbReference type="Proteomes" id="UP000015102">
    <property type="component" value="Unassembled WGS sequence"/>
</dbReference>
<dbReference type="EnsemblMetazoa" id="MESCA001009-RA">
    <property type="protein sequence ID" value="MESCA001009-PA"/>
    <property type="gene ID" value="MESCA001009"/>
</dbReference>
<sequence>MEKLMCNDGLIFKPKGQRNEIDIQIGQLVLIIDEDLSPTTWPTAIVTELFPGKDNVTRVATVRTSSGKTYKRPVVKLRILPCNTPLEN</sequence>
<dbReference type="AlphaFoldDB" id="T1GCJ4"/>
<proteinExistence type="predicted"/>
<dbReference type="Pfam" id="PF18701">
    <property type="entry name" value="DUF5641"/>
    <property type="match status" value="1"/>
</dbReference>
<reference evidence="3" key="1">
    <citation type="submission" date="2013-02" db="EMBL/GenBank/DDBJ databases">
        <authorList>
            <person name="Hughes D."/>
        </authorList>
    </citation>
    <scope>NUCLEOTIDE SEQUENCE</scope>
    <source>
        <strain>Durham</strain>
        <strain evidence="3">NC isolate 2 -- Noor lab</strain>
    </source>
</reference>